<keyword evidence="2" id="KW-1185">Reference proteome</keyword>
<dbReference type="AlphaFoldDB" id="A0A3B5LS47"/>
<reference evidence="1" key="2">
    <citation type="submission" date="2025-09" db="UniProtKB">
        <authorList>
            <consortium name="Ensembl"/>
        </authorList>
    </citation>
    <scope>IDENTIFICATION</scope>
</reference>
<reference evidence="1" key="1">
    <citation type="submission" date="2025-08" db="UniProtKB">
        <authorList>
            <consortium name="Ensembl"/>
        </authorList>
    </citation>
    <scope>IDENTIFICATION</scope>
</reference>
<organism evidence="1 2">
    <name type="scientific">Xiphophorus couchianus</name>
    <name type="common">Monterrey platyfish</name>
    <dbReference type="NCBI Taxonomy" id="32473"/>
    <lineage>
        <taxon>Eukaryota</taxon>
        <taxon>Metazoa</taxon>
        <taxon>Chordata</taxon>
        <taxon>Craniata</taxon>
        <taxon>Vertebrata</taxon>
        <taxon>Euteleostomi</taxon>
        <taxon>Actinopterygii</taxon>
        <taxon>Neopterygii</taxon>
        <taxon>Teleostei</taxon>
        <taxon>Neoteleostei</taxon>
        <taxon>Acanthomorphata</taxon>
        <taxon>Ovalentaria</taxon>
        <taxon>Atherinomorphae</taxon>
        <taxon>Cyprinodontiformes</taxon>
        <taxon>Poeciliidae</taxon>
        <taxon>Poeciliinae</taxon>
        <taxon>Xiphophorus</taxon>
    </lineage>
</organism>
<proteinExistence type="predicted"/>
<dbReference type="GeneTree" id="ENSGT00890000139406"/>
<dbReference type="Proteomes" id="UP000261380">
    <property type="component" value="Unplaced"/>
</dbReference>
<name>A0A3B5LS47_9TELE</name>
<protein>
    <submittedName>
        <fullName evidence="1">WD repeat and SOCS box containing 2</fullName>
    </submittedName>
</protein>
<evidence type="ECO:0000313" key="2">
    <source>
        <dbReference type="Proteomes" id="UP000261380"/>
    </source>
</evidence>
<accession>A0A3B5LS47</accession>
<evidence type="ECO:0000313" key="1">
    <source>
        <dbReference type="Ensembl" id="ENSXCOP00000013635.1"/>
    </source>
</evidence>
<dbReference type="Ensembl" id="ENSXCOT00000013802.1">
    <property type="protein sequence ID" value="ENSXCOP00000013635.1"/>
    <property type="gene ID" value="ENSXCOG00000010326.1"/>
</dbReference>
<sequence length="55" mass="6039">MATSGRIWAQMRPPSLLDLAGCETWSVDFSPDGDWFAWSMGHGYLCISACLQGSQ</sequence>